<dbReference type="EMBL" id="JADNRY010000004">
    <property type="protein sequence ID" value="KAF9077350.1"/>
    <property type="molecule type" value="Genomic_DNA"/>
</dbReference>
<protein>
    <submittedName>
        <fullName evidence="1">Uncharacterized protein</fullName>
    </submittedName>
</protein>
<dbReference type="Proteomes" id="UP000772434">
    <property type="component" value="Unassembled WGS sequence"/>
</dbReference>
<dbReference type="AlphaFoldDB" id="A0A9P5QBE2"/>
<name>A0A9P5QBE2_9AGAR</name>
<sequence>MYENWSKVRFSPFHLIYSESFAVLKAGNGKAAEQARCNNCEEEPLPLPKDPNAALCLRDLRDGLRIALFSRWPFHSNRRVPALEGHVHAALPPRSFLQSFFAPPTPLSASQSLLVLPLSPKYLSFVLIPTTRQMLSRHCLKMEQAGLPNVVLGIRASYSSRCSLIRIPTSLITVI</sequence>
<keyword evidence="2" id="KW-1185">Reference proteome</keyword>
<gene>
    <name evidence="1" type="ORF">BDP27DRAFT_606917</name>
</gene>
<organism evidence="1 2">
    <name type="scientific">Rhodocollybia butyracea</name>
    <dbReference type="NCBI Taxonomy" id="206335"/>
    <lineage>
        <taxon>Eukaryota</taxon>
        <taxon>Fungi</taxon>
        <taxon>Dikarya</taxon>
        <taxon>Basidiomycota</taxon>
        <taxon>Agaricomycotina</taxon>
        <taxon>Agaricomycetes</taxon>
        <taxon>Agaricomycetidae</taxon>
        <taxon>Agaricales</taxon>
        <taxon>Marasmiineae</taxon>
        <taxon>Omphalotaceae</taxon>
        <taxon>Rhodocollybia</taxon>
    </lineage>
</organism>
<accession>A0A9P5QBE2</accession>
<evidence type="ECO:0000313" key="2">
    <source>
        <dbReference type="Proteomes" id="UP000772434"/>
    </source>
</evidence>
<proteinExistence type="predicted"/>
<evidence type="ECO:0000313" key="1">
    <source>
        <dbReference type="EMBL" id="KAF9077350.1"/>
    </source>
</evidence>
<reference evidence="1" key="1">
    <citation type="submission" date="2020-11" db="EMBL/GenBank/DDBJ databases">
        <authorList>
            <consortium name="DOE Joint Genome Institute"/>
            <person name="Ahrendt S."/>
            <person name="Riley R."/>
            <person name="Andreopoulos W."/>
            <person name="Labutti K."/>
            <person name="Pangilinan J."/>
            <person name="Ruiz-Duenas F.J."/>
            <person name="Barrasa J.M."/>
            <person name="Sanchez-Garcia M."/>
            <person name="Camarero S."/>
            <person name="Miyauchi S."/>
            <person name="Serrano A."/>
            <person name="Linde D."/>
            <person name="Babiker R."/>
            <person name="Drula E."/>
            <person name="Ayuso-Fernandez I."/>
            <person name="Pacheco R."/>
            <person name="Padilla G."/>
            <person name="Ferreira P."/>
            <person name="Barriuso J."/>
            <person name="Kellner H."/>
            <person name="Castanera R."/>
            <person name="Alfaro M."/>
            <person name="Ramirez L."/>
            <person name="Pisabarro A.G."/>
            <person name="Kuo A."/>
            <person name="Tritt A."/>
            <person name="Lipzen A."/>
            <person name="He G."/>
            <person name="Yan M."/>
            <person name="Ng V."/>
            <person name="Cullen D."/>
            <person name="Martin F."/>
            <person name="Rosso M.-N."/>
            <person name="Henrissat B."/>
            <person name="Hibbett D."/>
            <person name="Martinez A.T."/>
            <person name="Grigoriev I.V."/>
        </authorList>
    </citation>
    <scope>NUCLEOTIDE SEQUENCE</scope>
    <source>
        <strain evidence="1">AH 40177</strain>
    </source>
</reference>
<comment type="caution">
    <text evidence="1">The sequence shown here is derived from an EMBL/GenBank/DDBJ whole genome shotgun (WGS) entry which is preliminary data.</text>
</comment>